<reference evidence="10" key="1">
    <citation type="submission" date="2021-07" db="EMBL/GenBank/DDBJ databases">
        <authorList>
            <person name="Branca A.L. A."/>
        </authorList>
    </citation>
    <scope>NUCLEOTIDE SEQUENCE</scope>
</reference>
<proteinExistence type="predicted"/>
<dbReference type="SUPFAM" id="SSF57667">
    <property type="entry name" value="beta-beta-alpha zinc fingers"/>
    <property type="match status" value="1"/>
</dbReference>
<keyword evidence="5" id="KW-0862">Zinc</keyword>
<accession>A0A9W4IBE6</accession>
<evidence type="ECO:0000256" key="6">
    <source>
        <dbReference type="ARBA" id="ARBA00023242"/>
    </source>
</evidence>
<dbReference type="Gene3D" id="3.30.160.60">
    <property type="entry name" value="Classic Zinc Finger"/>
    <property type="match status" value="2"/>
</dbReference>
<comment type="caution">
    <text evidence="10">The sequence shown here is derived from an EMBL/GenBank/DDBJ whole genome shotgun (WGS) entry which is preliminary data.</text>
</comment>
<keyword evidence="11" id="KW-1185">Reference proteome</keyword>
<evidence type="ECO:0000256" key="1">
    <source>
        <dbReference type="ARBA" id="ARBA00004123"/>
    </source>
</evidence>
<evidence type="ECO:0000256" key="4">
    <source>
        <dbReference type="ARBA" id="ARBA00022771"/>
    </source>
</evidence>
<dbReference type="PANTHER" id="PTHR40626">
    <property type="entry name" value="MIP31509P"/>
    <property type="match status" value="1"/>
</dbReference>
<evidence type="ECO:0000313" key="11">
    <source>
        <dbReference type="Proteomes" id="UP001152649"/>
    </source>
</evidence>
<feature type="region of interest" description="Disordered" evidence="8">
    <location>
        <begin position="1"/>
        <end position="53"/>
    </location>
</feature>
<dbReference type="OrthoDB" id="6077919at2759"/>
<dbReference type="EMBL" id="CAJVPG010000044">
    <property type="protein sequence ID" value="CAG8275912.1"/>
    <property type="molecule type" value="Genomic_DNA"/>
</dbReference>
<keyword evidence="2" id="KW-0479">Metal-binding</keyword>
<dbReference type="Proteomes" id="UP001152649">
    <property type="component" value="Unassembled WGS sequence"/>
</dbReference>
<dbReference type="PANTHER" id="PTHR40626:SF30">
    <property type="entry name" value="FINGER DOMAIN PROTEIN, PUTATIVE (AFU_ORTHOLOGUE AFUA_4G13600)-RELATED"/>
    <property type="match status" value="1"/>
</dbReference>
<dbReference type="GO" id="GO:0008270">
    <property type="term" value="F:zinc ion binding"/>
    <property type="evidence" value="ECO:0007669"/>
    <property type="project" value="UniProtKB-KW"/>
</dbReference>
<evidence type="ECO:0000256" key="3">
    <source>
        <dbReference type="ARBA" id="ARBA00022737"/>
    </source>
</evidence>
<dbReference type="InterPro" id="IPR013087">
    <property type="entry name" value="Znf_C2H2_type"/>
</dbReference>
<dbReference type="InterPro" id="IPR036236">
    <property type="entry name" value="Znf_C2H2_sf"/>
</dbReference>
<dbReference type="GO" id="GO:0005634">
    <property type="term" value="C:nucleus"/>
    <property type="evidence" value="ECO:0007669"/>
    <property type="project" value="UniProtKB-SubCell"/>
</dbReference>
<evidence type="ECO:0000256" key="8">
    <source>
        <dbReference type="SAM" id="MobiDB-lite"/>
    </source>
</evidence>
<organism evidence="10 11">
    <name type="scientific">Penicillium salamii</name>
    <dbReference type="NCBI Taxonomy" id="1612424"/>
    <lineage>
        <taxon>Eukaryota</taxon>
        <taxon>Fungi</taxon>
        <taxon>Dikarya</taxon>
        <taxon>Ascomycota</taxon>
        <taxon>Pezizomycotina</taxon>
        <taxon>Eurotiomycetes</taxon>
        <taxon>Eurotiomycetidae</taxon>
        <taxon>Eurotiales</taxon>
        <taxon>Aspergillaceae</taxon>
        <taxon>Penicillium</taxon>
    </lineage>
</organism>
<feature type="domain" description="C2H2-type" evidence="9">
    <location>
        <begin position="93"/>
        <end position="122"/>
    </location>
</feature>
<dbReference type="InterPro" id="IPR051059">
    <property type="entry name" value="VerF-like"/>
</dbReference>
<keyword evidence="6" id="KW-0539">Nucleus</keyword>
<name>A0A9W4IBE6_9EURO</name>
<feature type="domain" description="C2H2-type" evidence="9">
    <location>
        <begin position="63"/>
        <end position="92"/>
    </location>
</feature>
<feature type="compositionally biased region" description="Polar residues" evidence="8">
    <location>
        <begin position="20"/>
        <end position="52"/>
    </location>
</feature>
<evidence type="ECO:0000259" key="9">
    <source>
        <dbReference type="PROSITE" id="PS50157"/>
    </source>
</evidence>
<keyword evidence="3" id="KW-0677">Repeat</keyword>
<sequence length="321" mass="36019">MASYNTPYPAPAPTLYDPTRSASLGNNTTSRSGSYLRSQMKSSSPPLTSSARVSKAMKGKRVHACEHPGCFKVFTRAEHRRRHELSHEQKKQYTCTYEGCGKAFHRADYLNQHLSRHAPSTPKAKKPHARSETKSRRSSQPPPQQYEQPLQLQQPQQPQLAMQPTTPTPTSVPIAQDPSYTRAWGSMDSFISCSQCSRGPSQSPASVDEYPSPYSYTGETCSSPLPNDTFTNPQYPSSGMPVEMVTVIDQYLRSILKPEAFSVPEQQMDPTIWSPDLEIDPTLMKMEPQQDQLPLYSWPPAESLQYEGHATQMNQPHLDSR</sequence>
<evidence type="ECO:0000256" key="5">
    <source>
        <dbReference type="ARBA" id="ARBA00022833"/>
    </source>
</evidence>
<dbReference type="GO" id="GO:0000978">
    <property type="term" value="F:RNA polymerase II cis-regulatory region sequence-specific DNA binding"/>
    <property type="evidence" value="ECO:0007669"/>
    <property type="project" value="InterPro"/>
</dbReference>
<dbReference type="PROSITE" id="PS50157">
    <property type="entry name" value="ZINC_FINGER_C2H2_2"/>
    <property type="match status" value="2"/>
</dbReference>
<evidence type="ECO:0000256" key="7">
    <source>
        <dbReference type="PROSITE-ProRule" id="PRU00042"/>
    </source>
</evidence>
<dbReference type="PROSITE" id="PS00028">
    <property type="entry name" value="ZINC_FINGER_C2H2_1"/>
    <property type="match status" value="2"/>
</dbReference>
<dbReference type="GO" id="GO:0000981">
    <property type="term" value="F:DNA-binding transcription factor activity, RNA polymerase II-specific"/>
    <property type="evidence" value="ECO:0007669"/>
    <property type="project" value="InterPro"/>
</dbReference>
<dbReference type="AlphaFoldDB" id="A0A9W4IBE6"/>
<evidence type="ECO:0000256" key="2">
    <source>
        <dbReference type="ARBA" id="ARBA00022723"/>
    </source>
</evidence>
<dbReference type="GO" id="GO:0000785">
    <property type="term" value="C:chromatin"/>
    <property type="evidence" value="ECO:0007669"/>
    <property type="project" value="TreeGrafter"/>
</dbReference>
<keyword evidence="4 7" id="KW-0863">Zinc-finger</keyword>
<feature type="region of interest" description="Disordered" evidence="8">
    <location>
        <begin position="115"/>
        <end position="179"/>
    </location>
</feature>
<dbReference type="SMART" id="SM00355">
    <property type="entry name" value="ZnF_C2H2"/>
    <property type="match status" value="2"/>
</dbReference>
<feature type="compositionally biased region" description="Low complexity" evidence="8">
    <location>
        <begin position="145"/>
        <end position="169"/>
    </location>
</feature>
<protein>
    <recommendedName>
        <fullName evidence="9">C2H2-type domain-containing protein</fullName>
    </recommendedName>
</protein>
<comment type="subcellular location">
    <subcellularLocation>
        <location evidence="1">Nucleus</location>
    </subcellularLocation>
</comment>
<evidence type="ECO:0000313" key="10">
    <source>
        <dbReference type="EMBL" id="CAG8275912.1"/>
    </source>
</evidence>
<gene>
    <name evidence="10" type="ORF">PSALAMII_LOCUS1294</name>
</gene>